<protein>
    <submittedName>
        <fullName evidence="1">Uncharacterized protein</fullName>
    </submittedName>
</protein>
<organism evidence="1 2">
    <name type="scientific">Variovorax rhizosphaerae</name>
    <dbReference type="NCBI Taxonomy" id="1836200"/>
    <lineage>
        <taxon>Bacteria</taxon>
        <taxon>Pseudomonadati</taxon>
        <taxon>Pseudomonadota</taxon>
        <taxon>Betaproteobacteria</taxon>
        <taxon>Burkholderiales</taxon>
        <taxon>Comamonadaceae</taxon>
        <taxon>Variovorax</taxon>
    </lineage>
</organism>
<reference evidence="1 2" key="1">
    <citation type="submission" date="2024-03" db="EMBL/GenBank/DDBJ databases">
        <title>Novel species of the genus Variovorax.</title>
        <authorList>
            <person name="Liu Q."/>
            <person name="Xin Y.-H."/>
        </authorList>
    </citation>
    <scope>NUCLEOTIDE SEQUENCE [LARGE SCALE GENOMIC DNA]</scope>
    <source>
        <strain evidence="1 2">KACC 18900</strain>
    </source>
</reference>
<evidence type="ECO:0000313" key="2">
    <source>
        <dbReference type="Proteomes" id="UP001385892"/>
    </source>
</evidence>
<keyword evidence="2" id="KW-1185">Reference proteome</keyword>
<proteinExistence type="predicted"/>
<dbReference type="Proteomes" id="UP001385892">
    <property type="component" value="Unassembled WGS sequence"/>
</dbReference>
<accession>A0ABU8WUQ5</accession>
<dbReference type="EMBL" id="JBBKZT010000015">
    <property type="protein sequence ID" value="MEJ8850448.1"/>
    <property type="molecule type" value="Genomic_DNA"/>
</dbReference>
<sequence length="215" mass="23472">MDSVVNSAREPPTPEKFARLHEVRRAVFTYLLDTNTPTPADFRALTMFARRLEKANQAARDWSDSLSLRVVLAGATKRDGNPTFQHVGADAALEAMLFLRDMLYLHSDIIAMMARADLPQPIGHQEPALRRLVLALAHQWQGLGGHPGFSSRPTRGAGGARTVFTGPFLNAVVAAIRHGVHALNIPADLVPTHATIASEIRALRHQGRLAAREGD</sequence>
<dbReference type="RefSeq" id="WP_340345794.1">
    <property type="nucleotide sequence ID" value="NZ_JBBKZT010000015.1"/>
</dbReference>
<evidence type="ECO:0000313" key="1">
    <source>
        <dbReference type="EMBL" id="MEJ8850448.1"/>
    </source>
</evidence>
<gene>
    <name evidence="1" type="ORF">WKW82_27680</name>
</gene>
<comment type="caution">
    <text evidence="1">The sequence shown here is derived from an EMBL/GenBank/DDBJ whole genome shotgun (WGS) entry which is preliminary data.</text>
</comment>
<name>A0ABU8WUQ5_9BURK</name>